<keyword evidence="2" id="KW-0812">Transmembrane</keyword>
<evidence type="ECO:0000256" key="1">
    <source>
        <dbReference type="SAM" id="MobiDB-lite"/>
    </source>
</evidence>
<dbReference type="EMBL" id="JAPFRD010000013">
    <property type="protein sequence ID" value="MCW8109744.1"/>
    <property type="molecule type" value="Genomic_DNA"/>
</dbReference>
<sequence length="456" mass="51097">MHSELHDRLEYLVNYSSQLIFVSSDSVAQQQKTLEAFVFNQPNETDIAFVTAHPKMEIADYRGQLCRQLLGQTVGSYVRPLNELLAALNNHDGPILITITQAQHMPDQLLQELWDLVLQSRFAANKQHLNVLVFGESQWAERAKQWLPAKNTTTPLLISSQSVLPSASELTVDKLIAQRRQEFEKHLAARYSTGIAAPSSPRHPAIFWSVIAMVFLLIFSAIVAWLYNEKLIALFQPLTSPEETTQVESVEIGTAYEELISQQAEPLTDLASEDAPPADADTPEQPVEKLADTESSLVASWPDALAQTASRSADSEEQDDSVKSTAPENQPAVMEQAQQDRAEDEAINRSSQQPVRALTVASVNDTDIQADSYYIQLAGLKDELLLYRFVKDHDLTAVVKMYKTQRYGGDWFVLLFHQPFQDIQDARHAVANLPLYPTRDKAFVKAGRQIKAELNQ</sequence>
<feature type="transmembrane region" description="Helical" evidence="2">
    <location>
        <begin position="205"/>
        <end position="227"/>
    </location>
</feature>
<organism evidence="3 4">
    <name type="scientific">Alteromonas aquimaris</name>
    <dbReference type="NCBI Taxonomy" id="2998417"/>
    <lineage>
        <taxon>Bacteria</taxon>
        <taxon>Pseudomonadati</taxon>
        <taxon>Pseudomonadota</taxon>
        <taxon>Gammaproteobacteria</taxon>
        <taxon>Alteromonadales</taxon>
        <taxon>Alteromonadaceae</taxon>
        <taxon>Alteromonas/Salinimonas group</taxon>
        <taxon>Alteromonas</taxon>
    </lineage>
</organism>
<keyword evidence="3" id="KW-0131">Cell cycle</keyword>
<gene>
    <name evidence="3" type="ORF">OPS25_14655</name>
</gene>
<dbReference type="InterPro" id="IPR036680">
    <property type="entry name" value="SPOR-like_sf"/>
</dbReference>
<dbReference type="GO" id="GO:0051301">
    <property type="term" value="P:cell division"/>
    <property type="evidence" value="ECO:0007669"/>
    <property type="project" value="UniProtKB-KW"/>
</dbReference>
<feature type="compositionally biased region" description="Basic and acidic residues" evidence="1">
    <location>
        <begin position="338"/>
        <end position="347"/>
    </location>
</feature>
<reference evidence="3" key="1">
    <citation type="submission" date="2022-11" db="EMBL/GenBank/DDBJ databases">
        <title>Alteromonas sp. nov., isolated from sea water of the Qingdao.</title>
        <authorList>
            <person name="Wang Q."/>
        </authorList>
    </citation>
    <scope>NUCLEOTIDE SEQUENCE</scope>
    <source>
        <strain evidence="3">ASW11-7</strain>
    </source>
</reference>
<evidence type="ECO:0000313" key="4">
    <source>
        <dbReference type="Proteomes" id="UP001142810"/>
    </source>
</evidence>
<keyword evidence="3" id="KW-0132">Cell division</keyword>
<evidence type="ECO:0000256" key="2">
    <source>
        <dbReference type="SAM" id="Phobius"/>
    </source>
</evidence>
<comment type="caution">
    <text evidence="3">The sequence shown here is derived from an EMBL/GenBank/DDBJ whole genome shotgun (WGS) entry which is preliminary data.</text>
</comment>
<dbReference type="Gene3D" id="3.30.70.1070">
    <property type="entry name" value="Sporulation related repeat"/>
    <property type="match status" value="1"/>
</dbReference>
<keyword evidence="2" id="KW-0472">Membrane</keyword>
<keyword evidence="4" id="KW-1185">Reference proteome</keyword>
<dbReference type="Proteomes" id="UP001142810">
    <property type="component" value="Unassembled WGS sequence"/>
</dbReference>
<feature type="region of interest" description="Disordered" evidence="1">
    <location>
        <begin position="308"/>
        <end position="353"/>
    </location>
</feature>
<feature type="region of interest" description="Disordered" evidence="1">
    <location>
        <begin position="271"/>
        <end position="293"/>
    </location>
</feature>
<dbReference type="RefSeq" id="WP_265618601.1">
    <property type="nucleotide sequence ID" value="NZ_JAPFRD010000013.1"/>
</dbReference>
<proteinExistence type="predicted"/>
<evidence type="ECO:0000313" key="3">
    <source>
        <dbReference type="EMBL" id="MCW8109744.1"/>
    </source>
</evidence>
<accession>A0ABT3PAK8</accession>
<protein>
    <submittedName>
        <fullName evidence="3">Cell division protein DamX</fullName>
    </submittedName>
</protein>
<keyword evidence="2" id="KW-1133">Transmembrane helix</keyword>
<name>A0ABT3PAK8_9ALTE</name>